<dbReference type="STRING" id="670386.D3BA42"/>
<evidence type="ECO:0000256" key="4">
    <source>
        <dbReference type="ARBA" id="ARBA00022857"/>
    </source>
</evidence>
<dbReference type="InterPro" id="IPR020946">
    <property type="entry name" value="Flavin_mOase-like"/>
</dbReference>
<dbReference type="InterPro" id="IPR036188">
    <property type="entry name" value="FAD/NAD-bd_sf"/>
</dbReference>
<gene>
    <name evidence="7" type="ORF">PPL_05416</name>
</gene>
<evidence type="ECO:0000256" key="3">
    <source>
        <dbReference type="ARBA" id="ARBA00022827"/>
    </source>
</evidence>
<reference evidence="7 8" key="1">
    <citation type="journal article" date="2011" name="Genome Res.">
        <title>Phylogeny-wide analysis of social amoeba genomes highlights ancient origins for complex intercellular communication.</title>
        <authorList>
            <person name="Heidel A.J."/>
            <person name="Lawal H.M."/>
            <person name="Felder M."/>
            <person name="Schilde C."/>
            <person name="Helps N.R."/>
            <person name="Tunggal B."/>
            <person name="Rivero F."/>
            <person name="John U."/>
            <person name="Schleicher M."/>
            <person name="Eichinger L."/>
            <person name="Platzer M."/>
            <person name="Noegel A.A."/>
            <person name="Schaap P."/>
            <person name="Gloeckner G."/>
        </authorList>
    </citation>
    <scope>NUCLEOTIDE SEQUENCE [LARGE SCALE GENOMIC DNA]</scope>
    <source>
        <strain evidence="8">ATCC 26659 / Pp 5 / PN500</strain>
    </source>
</reference>
<dbReference type="GO" id="GO:0050661">
    <property type="term" value="F:NADP binding"/>
    <property type="evidence" value="ECO:0007669"/>
    <property type="project" value="InterPro"/>
</dbReference>
<dbReference type="InterPro" id="IPR000960">
    <property type="entry name" value="Flavin_mOase"/>
</dbReference>
<evidence type="ECO:0000256" key="1">
    <source>
        <dbReference type="ARBA" id="ARBA00009183"/>
    </source>
</evidence>
<evidence type="ECO:0008006" key="9">
    <source>
        <dbReference type="Google" id="ProtNLM"/>
    </source>
</evidence>
<organism evidence="7 8">
    <name type="scientific">Heterostelium pallidum (strain ATCC 26659 / Pp 5 / PN500)</name>
    <name type="common">Cellular slime mold</name>
    <name type="synonym">Polysphondylium pallidum</name>
    <dbReference type="NCBI Taxonomy" id="670386"/>
    <lineage>
        <taxon>Eukaryota</taxon>
        <taxon>Amoebozoa</taxon>
        <taxon>Evosea</taxon>
        <taxon>Eumycetozoa</taxon>
        <taxon>Dictyostelia</taxon>
        <taxon>Acytosteliales</taxon>
        <taxon>Acytosteliaceae</taxon>
        <taxon>Heterostelium</taxon>
    </lineage>
</organism>
<dbReference type="InParanoid" id="D3BA42"/>
<keyword evidence="4" id="KW-0521">NADP</keyword>
<dbReference type="SUPFAM" id="SSF51905">
    <property type="entry name" value="FAD/NAD(P)-binding domain"/>
    <property type="match status" value="1"/>
</dbReference>
<keyword evidence="5" id="KW-0560">Oxidoreductase</keyword>
<evidence type="ECO:0000313" key="8">
    <source>
        <dbReference type="Proteomes" id="UP000001396"/>
    </source>
</evidence>
<name>D3BA42_HETP5</name>
<proteinExistence type="inferred from homology"/>
<dbReference type="RefSeq" id="XP_020433547.1">
    <property type="nucleotide sequence ID" value="XM_020576298.1"/>
</dbReference>
<keyword evidence="3" id="KW-0274">FAD</keyword>
<comment type="similarity">
    <text evidence="1">Belongs to the FMO family.</text>
</comment>
<dbReference type="PANTHER" id="PTHR23023">
    <property type="entry name" value="DIMETHYLANILINE MONOOXYGENASE"/>
    <property type="match status" value="1"/>
</dbReference>
<feature type="compositionally biased region" description="Low complexity" evidence="6">
    <location>
        <begin position="332"/>
        <end position="345"/>
    </location>
</feature>
<dbReference type="PRINTS" id="PR00370">
    <property type="entry name" value="FMOXYGENASE"/>
</dbReference>
<keyword evidence="2" id="KW-0285">Flavoprotein</keyword>
<evidence type="ECO:0000256" key="5">
    <source>
        <dbReference type="ARBA" id="ARBA00023002"/>
    </source>
</evidence>
<dbReference type="AlphaFoldDB" id="D3BA42"/>
<dbReference type="OMA" id="HAENGHW"/>
<dbReference type="GO" id="GO:0004499">
    <property type="term" value="F:N,N-dimethylaniline monooxygenase activity"/>
    <property type="evidence" value="ECO:0007669"/>
    <property type="project" value="InterPro"/>
</dbReference>
<evidence type="ECO:0000313" key="7">
    <source>
        <dbReference type="EMBL" id="EFA81429.1"/>
    </source>
</evidence>
<accession>D3BA42</accession>
<sequence length="557" mass="63448">MERSKTIAIVGAGLSGLASLKSALENDMMPTLFEKSDDIGGAWSSSTSGLMWDTLHTNVSKYTCMFSDFMWRPEHLQDANQDYFPSQKDVYRYFLDYTNHFNLKPYIKFNCKVTNIKKQHQQEQQFIIEYEDNNNSNNNKKKTVMFDYVIIASGIFSEGMIPKIEGADSFNGLAMHSADYRNAKPFEGMRVAVVGSSSSGSEIASDLVNSSLVKEVTTFARTNIFIIPKSVKTANRSYKVPFDYVSFSRKRYYEDNRSTPEKNRAKQAFIASVSTQQDIEETKVRSSPELPLFVGLSDDFISLIRSQHIKYINTTINRIEGNKLYYNQPIYNNSNNNNNDNNNSNDDNDIKKEKKETTVEVDAIIYCTGYYVNLEYLDKEILDAIEFDRSHKIQPILAYNTVFPRGVDGLAFVGMYRGPYFGVCELQARWATGVFSGNVKAPTTEEIAAGVELERAIRNDKNQPQFPHSDYVAFSDLIAKSIGVLPDFNELQKQQQHQAEEQKETTTGSSETTKTHLYKMIWDGFFIPPTFRLYGLGSNYKEAVANIEEINNLFTNR</sequence>
<feature type="region of interest" description="Disordered" evidence="6">
    <location>
        <begin position="491"/>
        <end position="511"/>
    </location>
</feature>
<keyword evidence="8" id="KW-1185">Reference proteome</keyword>
<dbReference type="PIRSF" id="PIRSF000332">
    <property type="entry name" value="FMO"/>
    <property type="match status" value="1"/>
</dbReference>
<dbReference type="Pfam" id="PF00743">
    <property type="entry name" value="FMO-like"/>
    <property type="match status" value="2"/>
</dbReference>
<dbReference type="GeneID" id="31360901"/>
<dbReference type="InterPro" id="IPR050346">
    <property type="entry name" value="FMO-like"/>
</dbReference>
<dbReference type="Proteomes" id="UP000001396">
    <property type="component" value="Unassembled WGS sequence"/>
</dbReference>
<dbReference type="EMBL" id="ADBJ01000025">
    <property type="protein sequence ID" value="EFA81429.1"/>
    <property type="molecule type" value="Genomic_DNA"/>
</dbReference>
<comment type="caution">
    <text evidence="7">The sequence shown here is derived from an EMBL/GenBank/DDBJ whole genome shotgun (WGS) entry which is preliminary data.</text>
</comment>
<dbReference type="Gene3D" id="3.50.50.60">
    <property type="entry name" value="FAD/NAD(P)-binding domain"/>
    <property type="match status" value="2"/>
</dbReference>
<feature type="region of interest" description="Disordered" evidence="6">
    <location>
        <begin position="330"/>
        <end position="350"/>
    </location>
</feature>
<evidence type="ECO:0000256" key="2">
    <source>
        <dbReference type="ARBA" id="ARBA00022630"/>
    </source>
</evidence>
<protein>
    <recommendedName>
        <fullName evidence="9">Flavin-containing monooxygenase</fullName>
    </recommendedName>
</protein>
<dbReference type="GO" id="GO:0050660">
    <property type="term" value="F:flavin adenine dinucleotide binding"/>
    <property type="evidence" value="ECO:0007669"/>
    <property type="project" value="InterPro"/>
</dbReference>
<evidence type="ECO:0000256" key="6">
    <source>
        <dbReference type="SAM" id="MobiDB-lite"/>
    </source>
</evidence>